<evidence type="ECO:0000313" key="2">
    <source>
        <dbReference type="EMBL" id="KIZ18072.1"/>
    </source>
</evidence>
<gene>
    <name evidence="2" type="ORF">SNA_10445</name>
</gene>
<dbReference type="SUPFAM" id="SSF55729">
    <property type="entry name" value="Acyl-CoA N-acyltransferases (Nat)"/>
    <property type="match status" value="1"/>
</dbReference>
<protein>
    <recommendedName>
        <fullName evidence="1">BioF2-like acetyltransferase domain-containing protein</fullName>
    </recommendedName>
</protein>
<name>A0A0D7CRN4_9ACTN</name>
<evidence type="ECO:0000313" key="3">
    <source>
        <dbReference type="Proteomes" id="UP000032458"/>
    </source>
</evidence>
<dbReference type="Proteomes" id="UP000032458">
    <property type="component" value="Unassembled WGS sequence"/>
</dbReference>
<dbReference type="Pfam" id="PF13480">
    <property type="entry name" value="Acetyltransf_6"/>
    <property type="match status" value="1"/>
</dbReference>
<dbReference type="Gene3D" id="3.40.630.30">
    <property type="match status" value="1"/>
</dbReference>
<dbReference type="InterPro" id="IPR016181">
    <property type="entry name" value="Acyl_CoA_acyltransferase"/>
</dbReference>
<sequence>MKVSLLVTGEEILGLLSSSEVNDLWSGGAHLPYWQPAALAARIEAVGRHEVALLVIEGDGGMSIGVLRHRRNGVISTLIPREPFLSNQPFRDADLLRAQLLRAVERIGARAFHLHETERHAPVVECLADQPDTAVVVRLPNPVIDWHDNGEDMLIGAQRHFGRTFWRRVRRWDREFEVTTVRGEAAIDVVENVERRSWKARWGTHLDEGELAFYRALLMRDECLLTLATAGGEPAAYFLEMRVGDVVYGMQSSYAETFARRSPGAFLTTIGLHRRWHGSGIATYDLLGGSGPLKDALASRAIPRVDVAWPVCAATRDLLKERVRFDCHRTAASERGRGARHVAATYES</sequence>
<dbReference type="RefSeq" id="WP_044364390.1">
    <property type="nucleotide sequence ID" value="NZ_JRKI01000012.1"/>
</dbReference>
<evidence type="ECO:0000259" key="1">
    <source>
        <dbReference type="Pfam" id="PF13480"/>
    </source>
</evidence>
<reference evidence="2 3" key="1">
    <citation type="submission" date="2014-09" db="EMBL/GenBank/DDBJ databases">
        <title>Draft genome sequence of Streptomyces natalensis ATCC 27448, producer of the antifungal pimaricin.</title>
        <authorList>
            <person name="Mendes M.V."/>
            <person name="Beites T."/>
            <person name="Pires S."/>
            <person name="Santos C.L."/>
            <person name="Moradas-Ferreira P."/>
        </authorList>
    </citation>
    <scope>NUCLEOTIDE SEQUENCE [LARGE SCALE GENOMIC DNA]</scope>
    <source>
        <strain evidence="2 3">ATCC 27448</strain>
    </source>
</reference>
<proteinExistence type="predicted"/>
<organism evidence="2 3">
    <name type="scientific">Streptomyces natalensis ATCC 27448</name>
    <dbReference type="NCBI Taxonomy" id="1240678"/>
    <lineage>
        <taxon>Bacteria</taxon>
        <taxon>Bacillati</taxon>
        <taxon>Actinomycetota</taxon>
        <taxon>Actinomycetes</taxon>
        <taxon>Kitasatosporales</taxon>
        <taxon>Streptomycetaceae</taxon>
        <taxon>Streptomyces</taxon>
    </lineage>
</organism>
<keyword evidence="3" id="KW-1185">Reference proteome</keyword>
<accession>A0A0D7CRN4</accession>
<comment type="caution">
    <text evidence="2">The sequence shown here is derived from an EMBL/GenBank/DDBJ whole genome shotgun (WGS) entry which is preliminary data.</text>
</comment>
<dbReference type="AlphaFoldDB" id="A0A0D7CRN4"/>
<dbReference type="PATRIC" id="fig|1240678.4.peg.2187"/>
<dbReference type="EMBL" id="JRKI01000012">
    <property type="protein sequence ID" value="KIZ18072.1"/>
    <property type="molecule type" value="Genomic_DNA"/>
</dbReference>
<dbReference type="InterPro" id="IPR038740">
    <property type="entry name" value="BioF2-like_GNAT_dom"/>
</dbReference>
<feature type="domain" description="BioF2-like acetyltransferase" evidence="1">
    <location>
        <begin position="163"/>
        <end position="292"/>
    </location>
</feature>